<keyword evidence="4" id="KW-0804">Transcription</keyword>
<dbReference type="GO" id="GO:0043531">
    <property type="term" value="F:ADP binding"/>
    <property type="evidence" value="ECO:0007669"/>
    <property type="project" value="InterPro"/>
</dbReference>
<dbReference type="PANTHER" id="PTHR35807">
    <property type="entry name" value="TRANSCRIPTIONAL REGULATOR REDD-RELATED"/>
    <property type="match status" value="1"/>
</dbReference>
<evidence type="ECO:0000313" key="7">
    <source>
        <dbReference type="EMBL" id="MBR7825053.1"/>
    </source>
</evidence>
<dbReference type="InterPro" id="IPR027417">
    <property type="entry name" value="P-loop_NTPase"/>
</dbReference>
<dbReference type="EMBL" id="JAGSOH010000003">
    <property type="protein sequence ID" value="MBR7825053.1"/>
    <property type="molecule type" value="Genomic_DNA"/>
</dbReference>
<dbReference type="RefSeq" id="WP_212516214.1">
    <property type="nucleotide sequence ID" value="NZ_JAGSOH010000003.1"/>
</dbReference>
<sequence length="615" mass="66197">MEFGILGPLTISEESGARTVTAAKQRVILAVLLLRAGQPVPVESLTELLWNGYPPASAVLSLRNYIMRLRRALGAAGERILSRDGGYLIDVAEDELDLLRFDRFRKEGAAAFERGDLALASGSLTRALGQWRGPALCDVDSDPLQRDECPRLTADRVDTLELKLEVEHAIGRYSTSLGELRHFASAHPERESLGEHLILALLQNGRRAEADAEYHRIRQTLQTEFGVAPGARLRALHRRLSGAVPAPVDVVDKAPRARLAPVDVSDRAPRARTAGGPSVPFQIPADLADFTGRDRETAAAVALLGPAGPRAGGVIVITGRAGIGKSSLAIHIAHALSASYPDGILYTGLRTEDGERVPSGQALLSLLEAFERDPRSVPDGTAGRSALLRSHLAGRRVLIVLDGATDSAQVRPLLPSTPRSAALVTSRLRLDDLAGARHMELALFSQAESAQLVSRIAGRDRITAEPKPMQDLYRACGNLPLALRIAGSRLAARPSWSVRTLADRLADRSRRLDELRTGQLDVRACLASSYRSLPTTAAAALPRLAATDKQPLSVQDAAALLGVPRPRAEQVLECLVDHRFLATARSGSYHFPAFVREFAREQALVPARTASPVDA</sequence>
<comment type="similarity">
    <text evidence="1">Belongs to the AfsR/DnrI/RedD regulatory family.</text>
</comment>
<dbReference type="PROSITE" id="PS51755">
    <property type="entry name" value="OMPR_PHOB"/>
    <property type="match status" value="1"/>
</dbReference>
<dbReference type="InterPro" id="IPR001867">
    <property type="entry name" value="OmpR/PhoB-type_DNA-bd"/>
</dbReference>
<dbReference type="Gene3D" id="1.25.40.10">
    <property type="entry name" value="Tetratricopeptide repeat domain"/>
    <property type="match status" value="1"/>
</dbReference>
<dbReference type="CDD" id="cd15831">
    <property type="entry name" value="BTAD"/>
    <property type="match status" value="1"/>
</dbReference>
<dbReference type="PRINTS" id="PR00364">
    <property type="entry name" value="DISEASERSIST"/>
</dbReference>
<dbReference type="InterPro" id="IPR011990">
    <property type="entry name" value="TPR-like_helical_dom_sf"/>
</dbReference>
<comment type="caution">
    <text evidence="7">The sequence shown here is derived from an EMBL/GenBank/DDBJ whole genome shotgun (WGS) entry which is preliminary data.</text>
</comment>
<dbReference type="Gene3D" id="1.10.10.10">
    <property type="entry name" value="Winged helix-like DNA-binding domain superfamily/Winged helix DNA-binding domain"/>
    <property type="match status" value="1"/>
</dbReference>
<dbReference type="Proteomes" id="UP000676325">
    <property type="component" value="Unassembled WGS sequence"/>
</dbReference>
<dbReference type="GO" id="GO:0000160">
    <property type="term" value="P:phosphorelay signal transduction system"/>
    <property type="evidence" value="ECO:0007669"/>
    <property type="project" value="InterPro"/>
</dbReference>
<dbReference type="InterPro" id="IPR005158">
    <property type="entry name" value="BTAD"/>
</dbReference>
<evidence type="ECO:0000256" key="1">
    <source>
        <dbReference type="ARBA" id="ARBA00005820"/>
    </source>
</evidence>
<proteinExistence type="inferred from homology"/>
<dbReference type="AlphaFoldDB" id="A0A941E6X7"/>
<accession>A0A941E6X7</accession>
<feature type="DNA-binding region" description="OmpR/PhoB-type" evidence="5">
    <location>
        <begin position="1"/>
        <end position="91"/>
    </location>
</feature>
<dbReference type="SUPFAM" id="SSF48452">
    <property type="entry name" value="TPR-like"/>
    <property type="match status" value="1"/>
</dbReference>
<evidence type="ECO:0000259" key="6">
    <source>
        <dbReference type="PROSITE" id="PS51755"/>
    </source>
</evidence>
<evidence type="ECO:0000256" key="2">
    <source>
        <dbReference type="ARBA" id="ARBA00023015"/>
    </source>
</evidence>
<keyword evidence="8" id="KW-1185">Reference proteome</keyword>
<dbReference type="Pfam" id="PF03704">
    <property type="entry name" value="BTAD"/>
    <property type="match status" value="1"/>
</dbReference>
<dbReference type="InterPro" id="IPR036388">
    <property type="entry name" value="WH-like_DNA-bd_sf"/>
</dbReference>
<name>A0A941E6X7_9ACTN</name>
<feature type="domain" description="OmpR/PhoB-type" evidence="6">
    <location>
        <begin position="1"/>
        <end position="91"/>
    </location>
</feature>
<dbReference type="SMART" id="SM01043">
    <property type="entry name" value="BTAD"/>
    <property type="match status" value="1"/>
</dbReference>
<reference evidence="7" key="1">
    <citation type="submission" date="2021-04" db="EMBL/GenBank/DDBJ databases">
        <title>Genome based classification of Actinospica acidithermotolerans sp. nov., an actinobacterium isolated from an Indonesian hot spring.</title>
        <authorList>
            <person name="Kusuma A.B."/>
            <person name="Putra K.E."/>
            <person name="Nafisah S."/>
            <person name="Loh J."/>
            <person name="Nouioui I."/>
            <person name="Goodfellow M."/>
        </authorList>
    </citation>
    <scope>NUCLEOTIDE SEQUENCE</scope>
    <source>
        <strain evidence="7">MGRD01-02</strain>
    </source>
</reference>
<evidence type="ECO:0000256" key="5">
    <source>
        <dbReference type="PROSITE-ProRule" id="PRU01091"/>
    </source>
</evidence>
<dbReference type="InterPro" id="IPR051677">
    <property type="entry name" value="AfsR-DnrI-RedD_regulator"/>
</dbReference>
<dbReference type="SUPFAM" id="SSF46894">
    <property type="entry name" value="C-terminal effector domain of the bipartite response regulators"/>
    <property type="match status" value="1"/>
</dbReference>
<keyword evidence="2" id="KW-0805">Transcription regulation</keyword>
<evidence type="ECO:0000256" key="3">
    <source>
        <dbReference type="ARBA" id="ARBA00023125"/>
    </source>
</evidence>
<dbReference type="GO" id="GO:0006355">
    <property type="term" value="P:regulation of DNA-templated transcription"/>
    <property type="evidence" value="ECO:0007669"/>
    <property type="project" value="InterPro"/>
</dbReference>
<dbReference type="GO" id="GO:0003677">
    <property type="term" value="F:DNA binding"/>
    <property type="evidence" value="ECO:0007669"/>
    <property type="project" value="UniProtKB-UniRule"/>
</dbReference>
<dbReference type="Gene3D" id="3.40.50.300">
    <property type="entry name" value="P-loop containing nucleotide triphosphate hydrolases"/>
    <property type="match status" value="1"/>
</dbReference>
<evidence type="ECO:0000256" key="4">
    <source>
        <dbReference type="ARBA" id="ARBA00023163"/>
    </source>
</evidence>
<dbReference type="InterPro" id="IPR016032">
    <property type="entry name" value="Sig_transdc_resp-reg_C-effctor"/>
</dbReference>
<dbReference type="SUPFAM" id="SSF52540">
    <property type="entry name" value="P-loop containing nucleoside triphosphate hydrolases"/>
    <property type="match status" value="1"/>
</dbReference>
<keyword evidence="3 5" id="KW-0238">DNA-binding</keyword>
<gene>
    <name evidence="7" type="ORF">KDK95_01955</name>
</gene>
<dbReference type="PANTHER" id="PTHR35807:SF1">
    <property type="entry name" value="TRANSCRIPTIONAL REGULATOR REDD"/>
    <property type="match status" value="1"/>
</dbReference>
<evidence type="ECO:0000313" key="8">
    <source>
        <dbReference type="Proteomes" id="UP000676325"/>
    </source>
</evidence>
<dbReference type="SMART" id="SM00862">
    <property type="entry name" value="Trans_reg_C"/>
    <property type="match status" value="1"/>
</dbReference>
<protein>
    <submittedName>
        <fullName evidence="7">Winged helix-turn-helix domain-containing protein</fullName>
    </submittedName>
</protein>
<organism evidence="7 8">
    <name type="scientific">Actinospica acidithermotolerans</name>
    <dbReference type="NCBI Taxonomy" id="2828514"/>
    <lineage>
        <taxon>Bacteria</taxon>
        <taxon>Bacillati</taxon>
        <taxon>Actinomycetota</taxon>
        <taxon>Actinomycetes</taxon>
        <taxon>Catenulisporales</taxon>
        <taxon>Actinospicaceae</taxon>
        <taxon>Actinospica</taxon>
    </lineage>
</organism>